<evidence type="ECO:0000313" key="3">
    <source>
        <dbReference type="Proteomes" id="UP000245790"/>
    </source>
</evidence>
<dbReference type="RefSeq" id="WP_109762945.1">
    <property type="nucleotide sequence ID" value="NZ_QGGU01000004.1"/>
</dbReference>
<keyword evidence="3" id="KW-1185">Reference proteome</keyword>
<evidence type="ECO:0008006" key="4">
    <source>
        <dbReference type="Google" id="ProtNLM"/>
    </source>
</evidence>
<protein>
    <recommendedName>
        <fullName evidence="4">Outer membrane protein with beta-barrel domain</fullName>
    </recommendedName>
</protein>
<sequence>MKTICSIFVLLLSTPLFANEPIEPSFTYLEVGYTHIPDDESSTLDLDGGDIKFGFMLGDNFFSYISRREVETSDDPVYSETWKDLALGYKYDLDQRSAIYVAGIKTKIDAVDYLDFFDQHFISKAKSLAFGYRIRFNQQFELGVEVMSRKYTFWDDSTLDETEGFVKGTYYISERFGFSAKFGQELERDLYQLGLQFDF</sequence>
<dbReference type="EMBL" id="QGGU01000004">
    <property type="protein sequence ID" value="PWK52972.1"/>
    <property type="molecule type" value="Genomic_DNA"/>
</dbReference>
<reference evidence="2 3" key="1">
    <citation type="submission" date="2018-05" db="EMBL/GenBank/DDBJ databases">
        <title>Genomic Encyclopedia of Type Strains, Phase IV (KMG-IV): sequencing the most valuable type-strain genomes for metagenomic binning, comparative biology and taxonomic classification.</title>
        <authorList>
            <person name="Goeker M."/>
        </authorList>
    </citation>
    <scope>NUCLEOTIDE SEQUENCE [LARGE SCALE GENOMIC DNA]</scope>
    <source>
        <strain evidence="2 3">DSM 25350</strain>
    </source>
</reference>
<dbReference type="AlphaFoldDB" id="A0A316FXC0"/>
<accession>A0A316FXC0</accession>
<evidence type="ECO:0000256" key="1">
    <source>
        <dbReference type="SAM" id="SignalP"/>
    </source>
</evidence>
<dbReference type="OrthoDB" id="5974338at2"/>
<organism evidence="2 3">
    <name type="scientific">Pleionea mediterranea</name>
    <dbReference type="NCBI Taxonomy" id="523701"/>
    <lineage>
        <taxon>Bacteria</taxon>
        <taxon>Pseudomonadati</taxon>
        <taxon>Pseudomonadota</taxon>
        <taxon>Gammaproteobacteria</taxon>
        <taxon>Oceanospirillales</taxon>
        <taxon>Pleioneaceae</taxon>
        <taxon>Pleionea</taxon>
    </lineage>
</organism>
<gene>
    <name evidence="2" type="ORF">C8D97_104190</name>
</gene>
<comment type="caution">
    <text evidence="2">The sequence shown here is derived from an EMBL/GenBank/DDBJ whole genome shotgun (WGS) entry which is preliminary data.</text>
</comment>
<feature type="signal peptide" evidence="1">
    <location>
        <begin position="1"/>
        <end position="18"/>
    </location>
</feature>
<dbReference type="Proteomes" id="UP000245790">
    <property type="component" value="Unassembled WGS sequence"/>
</dbReference>
<feature type="chain" id="PRO_5016453258" description="Outer membrane protein with beta-barrel domain" evidence="1">
    <location>
        <begin position="19"/>
        <end position="199"/>
    </location>
</feature>
<proteinExistence type="predicted"/>
<evidence type="ECO:0000313" key="2">
    <source>
        <dbReference type="EMBL" id="PWK52972.1"/>
    </source>
</evidence>
<keyword evidence="1" id="KW-0732">Signal</keyword>
<name>A0A316FXC0_9GAMM</name>